<dbReference type="AlphaFoldDB" id="A0A8H4N3L5"/>
<dbReference type="Gene3D" id="3.30.160.60">
    <property type="entry name" value="Classic Zinc Finger"/>
    <property type="match status" value="1"/>
</dbReference>
<accession>A0A8H4N3L5</accession>
<feature type="compositionally biased region" description="Acidic residues" evidence="1">
    <location>
        <begin position="532"/>
        <end position="542"/>
    </location>
</feature>
<organism evidence="2 3">
    <name type="scientific">Botryosphaeria dothidea</name>
    <dbReference type="NCBI Taxonomy" id="55169"/>
    <lineage>
        <taxon>Eukaryota</taxon>
        <taxon>Fungi</taxon>
        <taxon>Dikarya</taxon>
        <taxon>Ascomycota</taxon>
        <taxon>Pezizomycotina</taxon>
        <taxon>Dothideomycetes</taxon>
        <taxon>Dothideomycetes incertae sedis</taxon>
        <taxon>Botryosphaeriales</taxon>
        <taxon>Botryosphaeriaceae</taxon>
        <taxon>Botryosphaeria</taxon>
    </lineage>
</organism>
<feature type="compositionally biased region" description="Polar residues" evidence="1">
    <location>
        <begin position="317"/>
        <end position="328"/>
    </location>
</feature>
<name>A0A8H4N3L5_9PEZI</name>
<reference evidence="2" key="1">
    <citation type="submission" date="2020-04" db="EMBL/GenBank/DDBJ databases">
        <title>Genome Assembly and Annotation of Botryosphaeria dothidea sdau 11-99, a Latent Pathogen of Apple Fruit Ring Rot in China.</title>
        <authorList>
            <person name="Yu C."/>
            <person name="Diao Y."/>
            <person name="Lu Q."/>
            <person name="Zhao J."/>
            <person name="Cui S."/>
            <person name="Peng C."/>
            <person name="He B."/>
            <person name="Liu H."/>
        </authorList>
    </citation>
    <scope>NUCLEOTIDE SEQUENCE [LARGE SCALE GENOMIC DNA]</scope>
    <source>
        <strain evidence="2">Sdau11-99</strain>
    </source>
</reference>
<dbReference type="Proteomes" id="UP000572817">
    <property type="component" value="Unassembled WGS sequence"/>
</dbReference>
<feature type="region of interest" description="Disordered" evidence="1">
    <location>
        <begin position="402"/>
        <end position="426"/>
    </location>
</feature>
<dbReference type="GO" id="GO:0003700">
    <property type="term" value="F:DNA-binding transcription factor activity"/>
    <property type="evidence" value="ECO:0007669"/>
    <property type="project" value="InterPro"/>
</dbReference>
<evidence type="ECO:0000313" key="3">
    <source>
        <dbReference type="Proteomes" id="UP000572817"/>
    </source>
</evidence>
<feature type="region of interest" description="Disordered" evidence="1">
    <location>
        <begin position="508"/>
        <end position="542"/>
    </location>
</feature>
<proteinExistence type="predicted"/>
<sequence>MDPYSAFDDIPQIQLHAEGQLQDTYRWPDRDTAWLDARPNQREINLFGSHVMLNTTPAHAMSNMQRYLSGPERTLFETNVFQLDSMTDRGSRRFDFEPRFETQAPWPWPEKNTRPRSPDNYRSSWSVSSGSSYNCSHQDELSTNGFRSPEGGSSPPHGSQDTTYSEYKQFPTYSMEEATIGAGGSCTLQDIQQYPSPAEDTDLPVEYEDCPDMKIGYACEQETIMFHGKMEPNDHHNCTHLQEEDVIRVRDAESVKPVLKNEDDADSDWKPRKQQRRRRTSQSSASSKASTRRNSNSRKSSYSTANERGRVSKRAKCSSSPKDSNPTNRPFPCPFAGYSCQATFASKNEWKRHVSTQHIRLGFWRCQLCPTTTDGGTTTSFNDFNRKDLFAQHLRRMHMVSSPSSAHKGSARSPPPTKNAPITEDRMPDFQRKCYMKLRDPPPRSSCLFCNRSFEGQGSWDERMEHVGRHFEKDKKGADANMYGIERWREDRSLEKWLTREGLVVQSQRGEWQLGNGEPRERDSIVVRSANEDDSDVSSDDE</sequence>
<dbReference type="InterPro" id="IPR039970">
    <property type="entry name" value="TF_Grauzone"/>
</dbReference>
<evidence type="ECO:0000313" key="2">
    <source>
        <dbReference type="EMBL" id="KAF4309714.1"/>
    </source>
</evidence>
<gene>
    <name evidence="2" type="ORF">GTA08_BOTSDO02573</name>
</gene>
<feature type="compositionally biased region" description="Low complexity" evidence="1">
    <location>
        <begin position="123"/>
        <end position="136"/>
    </location>
</feature>
<evidence type="ECO:0000256" key="1">
    <source>
        <dbReference type="SAM" id="MobiDB-lite"/>
    </source>
</evidence>
<dbReference type="EMBL" id="WWBZ02000016">
    <property type="protein sequence ID" value="KAF4309714.1"/>
    <property type="molecule type" value="Genomic_DNA"/>
</dbReference>
<feature type="compositionally biased region" description="Low complexity" evidence="1">
    <location>
        <begin position="148"/>
        <end position="159"/>
    </location>
</feature>
<feature type="compositionally biased region" description="Low complexity" evidence="1">
    <location>
        <begin position="281"/>
        <end position="306"/>
    </location>
</feature>
<dbReference type="PANTHER" id="PTHR23225:SF2">
    <property type="entry name" value="AT09679P-RELATED"/>
    <property type="match status" value="1"/>
</dbReference>
<keyword evidence="3" id="KW-1185">Reference proteome</keyword>
<dbReference type="PANTHER" id="PTHR23225">
    <property type="entry name" value="ZINC FINGER PROTEIN"/>
    <property type="match status" value="1"/>
</dbReference>
<feature type="region of interest" description="Disordered" evidence="1">
    <location>
        <begin position="256"/>
        <end position="331"/>
    </location>
</feature>
<feature type="region of interest" description="Disordered" evidence="1">
    <location>
        <begin position="103"/>
        <end position="164"/>
    </location>
</feature>
<comment type="caution">
    <text evidence="2">The sequence shown here is derived from an EMBL/GenBank/DDBJ whole genome shotgun (WGS) entry which is preliminary data.</text>
</comment>
<feature type="compositionally biased region" description="Basic and acidic residues" evidence="1">
    <location>
        <begin position="256"/>
        <end position="271"/>
    </location>
</feature>
<protein>
    <submittedName>
        <fullName evidence="2">Zinc finger C2H2-like protein</fullName>
    </submittedName>
</protein>
<dbReference type="OrthoDB" id="5388486at2759"/>